<name>A0A1L9NX61_9RHOB</name>
<dbReference type="AlphaFoldDB" id="A0A1L9NX61"/>
<dbReference type="InterPro" id="IPR036465">
    <property type="entry name" value="vWFA_dom_sf"/>
</dbReference>
<dbReference type="EMBL" id="MLCB01000127">
    <property type="protein sequence ID" value="OJI93878.1"/>
    <property type="molecule type" value="Genomic_DNA"/>
</dbReference>
<sequence>MRILVFLISITFALPAFGQERCRQALALGLDVSGSVDSREYRMQIDGLAAALSDPEVIDILLAMPAAPIRLAVYEWSSPQDQIMLLPWTVLKDQVTVDNLVARLKRTERSPAEQSTGLGQAMLFGTALLAQQSECWTRTLDISGDGKSNTGPNPQDVPDVRFEGISINALVIGADSLDHGDDRQDQVGELSSYFQAYVLHGPTSFVEVALGFEDYERAMIRKLKRELEGMMLTQHSE</sequence>
<dbReference type="SUPFAM" id="SSF53300">
    <property type="entry name" value="vWA-like"/>
    <property type="match status" value="1"/>
</dbReference>
<keyword evidence="2" id="KW-1185">Reference proteome</keyword>
<gene>
    <name evidence="1" type="ORF">PFRI_18920</name>
</gene>
<evidence type="ECO:0008006" key="3">
    <source>
        <dbReference type="Google" id="ProtNLM"/>
    </source>
</evidence>
<evidence type="ECO:0000313" key="2">
    <source>
        <dbReference type="Proteomes" id="UP000184514"/>
    </source>
</evidence>
<accession>A0A1L9NX61</accession>
<dbReference type="InterPro" id="IPR010607">
    <property type="entry name" value="DUF1194"/>
</dbReference>
<reference evidence="1 2" key="1">
    <citation type="submission" date="2016-10" db="EMBL/GenBank/DDBJ databases">
        <title>Genome sequence of Planktotalea frisia SH6-1.</title>
        <authorList>
            <person name="Poehlein A."/>
            <person name="Bakenhus I."/>
            <person name="Voget S."/>
            <person name="Brinkhoff T."/>
            <person name="Simon M."/>
        </authorList>
    </citation>
    <scope>NUCLEOTIDE SEQUENCE [LARGE SCALE GENOMIC DNA]</scope>
    <source>
        <strain evidence="1 2">SH6-1</strain>
    </source>
</reference>
<organism evidence="1 2">
    <name type="scientific">Planktotalea frisia</name>
    <dbReference type="NCBI Taxonomy" id="696762"/>
    <lineage>
        <taxon>Bacteria</taxon>
        <taxon>Pseudomonadati</taxon>
        <taxon>Pseudomonadota</taxon>
        <taxon>Alphaproteobacteria</taxon>
        <taxon>Rhodobacterales</taxon>
        <taxon>Paracoccaceae</taxon>
        <taxon>Planktotalea</taxon>
    </lineage>
</organism>
<evidence type="ECO:0000313" key="1">
    <source>
        <dbReference type="EMBL" id="OJI93878.1"/>
    </source>
</evidence>
<dbReference type="Proteomes" id="UP000184514">
    <property type="component" value="Unassembled WGS sequence"/>
</dbReference>
<dbReference type="STRING" id="696762.PFRI_18920"/>
<dbReference type="Gene3D" id="3.40.50.410">
    <property type="entry name" value="von Willebrand factor, type A domain"/>
    <property type="match status" value="1"/>
</dbReference>
<dbReference type="Pfam" id="PF06707">
    <property type="entry name" value="DUF1194"/>
    <property type="match status" value="1"/>
</dbReference>
<comment type="caution">
    <text evidence="1">The sequence shown here is derived from an EMBL/GenBank/DDBJ whole genome shotgun (WGS) entry which is preliminary data.</text>
</comment>
<dbReference type="RefSeq" id="WP_072630460.1">
    <property type="nucleotide sequence ID" value="NZ_MLCB01000127.1"/>
</dbReference>
<protein>
    <recommendedName>
        <fullName evidence="3">VWFA domain-containing protein</fullName>
    </recommendedName>
</protein>
<proteinExistence type="predicted"/>
<dbReference type="OrthoDB" id="9792179at2"/>